<evidence type="ECO:0000313" key="2">
    <source>
        <dbReference type="Proteomes" id="UP000308600"/>
    </source>
</evidence>
<organism evidence="1 2">
    <name type="scientific">Pluteus cervinus</name>
    <dbReference type="NCBI Taxonomy" id="181527"/>
    <lineage>
        <taxon>Eukaryota</taxon>
        <taxon>Fungi</taxon>
        <taxon>Dikarya</taxon>
        <taxon>Basidiomycota</taxon>
        <taxon>Agaricomycotina</taxon>
        <taxon>Agaricomycetes</taxon>
        <taxon>Agaricomycetidae</taxon>
        <taxon>Agaricales</taxon>
        <taxon>Pluteineae</taxon>
        <taxon>Pluteaceae</taxon>
        <taxon>Pluteus</taxon>
    </lineage>
</organism>
<gene>
    <name evidence="1" type="ORF">BDN72DRAFT_782313</name>
</gene>
<proteinExistence type="predicted"/>
<reference evidence="1 2" key="1">
    <citation type="journal article" date="2019" name="Nat. Ecol. Evol.">
        <title>Megaphylogeny resolves global patterns of mushroom evolution.</title>
        <authorList>
            <person name="Varga T."/>
            <person name="Krizsan K."/>
            <person name="Foldi C."/>
            <person name="Dima B."/>
            <person name="Sanchez-Garcia M."/>
            <person name="Sanchez-Ramirez S."/>
            <person name="Szollosi G.J."/>
            <person name="Szarkandi J.G."/>
            <person name="Papp V."/>
            <person name="Albert L."/>
            <person name="Andreopoulos W."/>
            <person name="Angelini C."/>
            <person name="Antonin V."/>
            <person name="Barry K.W."/>
            <person name="Bougher N.L."/>
            <person name="Buchanan P."/>
            <person name="Buyck B."/>
            <person name="Bense V."/>
            <person name="Catcheside P."/>
            <person name="Chovatia M."/>
            <person name="Cooper J."/>
            <person name="Damon W."/>
            <person name="Desjardin D."/>
            <person name="Finy P."/>
            <person name="Geml J."/>
            <person name="Haridas S."/>
            <person name="Hughes K."/>
            <person name="Justo A."/>
            <person name="Karasinski D."/>
            <person name="Kautmanova I."/>
            <person name="Kiss B."/>
            <person name="Kocsube S."/>
            <person name="Kotiranta H."/>
            <person name="LaButti K.M."/>
            <person name="Lechner B.E."/>
            <person name="Liimatainen K."/>
            <person name="Lipzen A."/>
            <person name="Lukacs Z."/>
            <person name="Mihaltcheva S."/>
            <person name="Morgado L.N."/>
            <person name="Niskanen T."/>
            <person name="Noordeloos M.E."/>
            <person name="Ohm R.A."/>
            <person name="Ortiz-Santana B."/>
            <person name="Ovrebo C."/>
            <person name="Racz N."/>
            <person name="Riley R."/>
            <person name="Savchenko A."/>
            <person name="Shiryaev A."/>
            <person name="Soop K."/>
            <person name="Spirin V."/>
            <person name="Szebenyi C."/>
            <person name="Tomsovsky M."/>
            <person name="Tulloss R.E."/>
            <person name="Uehling J."/>
            <person name="Grigoriev I.V."/>
            <person name="Vagvolgyi C."/>
            <person name="Papp T."/>
            <person name="Martin F.M."/>
            <person name="Miettinen O."/>
            <person name="Hibbett D.S."/>
            <person name="Nagy L.G."/>
        </authorList>
    </citation>
    <scope>NUCLEOTIDE SEQUENCE [LARGE SCALE GENOMIC DNA]</scope>
    <source>
        <strain evidence="1 2">NL-1719</strain>
    </source>
</reference>
<dbReference type="Proteomes" id="UP000308600">
    <property type="component" value="Unassembled WGS sequence"/>
</dbReference>
<evidence type="ECO:0000313" key="1">
    <source>
        <dbReference type="EMBL" id="TFK58284.1"/>
    </source>
</evidence>
<protein>
    <submittedName>
        <fullName evidence="1">Uncharacterized protein</fullName>
    </submittedName>
</protein>
<keyword evidence="2" id="KW-1185">Reference proteome</keyword>
<accession>A0ACD2ZXY7</accession>
<name>A0ACD2ZXY7_9AGAR</name>
<sequence length="330" mass="38052">MNISHELQYSSQFWVHHLINSGSYSVVYERTLCLLLINFTTIFWVECLSLLGKLNRGIVCIQKLQIWLKGTSSCFSSLSSDFYNFMVKFYTPIQESSPHIYLSALPFCPKQSIIYQRCTSLTQNRIQLLDHPTSWRANHVIIHIKGVTFAIFKPDSHIIYTGNRDGTIKSWDGYSGYSFGSLLIEKTTEISGLVVSQQHNILYASTSHSILTWDLLTGQQLGQTVQYEKYITRLALAPDDRYLIIGFMRHIVAQFLECDCDDIMSSELFITPSGWLVFQEQLILWIPPWYRQSLVCPQVLCLPVSVPNQCLKVDWSRFVHGTNWLQILDD</sequence>
<dbReference type="EMBL" id="ML209477">
    <property type="protein sequence ID" value="TFK58284.1"/>
    <property type="molecule type" value="Genomic_DNA"/>
</dbReference>